<feature type="chain" id="PRO_5015549301" description="Alpha/beta hydrolase family protein" evidence="4">
    <location>
        <begin position="30"/>
        <end position="334"/>
    </location>
</feature>
<dbReference type="AlphaFoldDB" id="A0A2T3IGL3"/>
<dbReference type="EMBL" id="PYMK01000021">
    <property type="protein sequence ID" value="PSU26116.1"/>
    <property type="molecule type" value="Genomic_DNA"/>
</dbReference>
<keyword evidence="2" id="KW-0442">Lipid degradation</keyword>
<keyword evidence="1" id="KW-0378">Hydrolase</keyword>
<dbReference type="Gene3D" id="3.40.50.1820">
    <property type="entry name" value="alpha/beta hydrolase"/>
    <property type="match status" value="1"/>
</dbReference>
<accession>A0A2T3IGL3</accession>
<comment type="caution">
    <text evidence="5">The sequence shown here is derived from an EMBL/GenBank/DDBJ whole genome shotgun (WGS) entry which is preliminary data.</text>
</comment>
<keyword evidence="4" id="KW-0732">Signal</keyword>
<dbReference type="GO" id="GO:0016042">
    <property type="term" value="P:lipid catabolic process"/>
    <property type="evidence" value="ECO:0007669"/>
    <property type="project" value="UniProtKB-KW"/>
</dbReference>
<evidence type="ECO:0000256" key="1">
    <source>
        <dbReference type="ARBA" id="ARBA00022801"/>
    </source>
</evidence>
<evidence type="ECO:0000313" key="6">
    <source>
        <dbReference type="Proteomes" id="UP000240254"/>
    </source>
</evidence>
<reference evidence="5 6" key="1">
    <citation type="submission" date="2018-03" db="EMBL/GenBank/DDBJ databases">
        <title>Whole genome sequencing of Histamine producing bacteria.</title>
        <authorList>
            <person name="Butler K."/>
        </authorList>
    </citation>
    <scope>NUCLEOTIDE SEQUENCE [LARGE SCALE GENOMIC DNA]</scope>
    <source>
        <strain evidence="5 6">BS2</strain>
    </source>
</reference>
<keyword evidence="3" id="KW-0443">Lipid metabolism</keyword>
<proteinExistence type="predicted"/>
<dbReference type="PANTHER" id="PTHR10272">
    <property type="entry name" value="PLATELET-ACTIVATING FACTOR ACETYLHYDROLASE"/>
    <property type="match status" value="1"/>
</dbReference>
<evidence type="ECO:0000256" key="3">
    <source>
        <dbReference type="ARBA" id="ARBA00023098"/>
    </source>
</evidence>
<gene>
    <name evidence="5" type="ORF">CTM88_16820</name>
</gene>
<name>A0A2T3IGL3_9GAMM</name>
<dbReference type="GO" id="GO:0003847">
    <property type="term" value="F:1-alkyl-2-acetylglycerophosphocholine esterase activity"/>
    <property type="evidence" value="ECO:0007669"/>
    <property type="project" value="TreeGrafter"/>
</dbReference>
<protein>
    <recommendedName>
        <fullName evidence="7">Alpha/beta hydrolase family protein</fullName>
    </recommendedName>
</protein>
<dbReference type="InterPro" id="IPR029058">
    <property type="entry name" value="AB_hydrolase_fold"/>
</dbReference>
<evidence type="ECO:0008006" key="7">
    <source>
        <dbReference type="Google" id="ProtNLM"/>
    </source>
</evidence>
<evidence type="ECO:0000256" key="4">
    <source>
        <dbReference type="SAM" id="SignalP"/>
    </source>
</evidence>
<dbReference type="Pfam" id="PF07224">
    <property type="entry name" value="Chlorophyllase"/>
    <property type="match status" value="1"/>
</dbReference>
<evidence type="ECO:0000313" key="5">
    <source>
        <dbReference type="EMBL" id="PSU26116.1"/>
    </source>
</evidence>
<organism evidence="5 6">
    <name type="scientific">Photobacterium aquimaris</name>
    <dbReference type="NCBI Taxonomy" id="512643"/>
    <lineage>
        <taxon>Bacteria</taxon>
        <taxon>Pseudomonadati</taxon>
        <taxon>Pseudomonadota</taxon>
        <taxon>Gammaproteobacteria</taxon>
        <taxon>Vibrionales</taxon>
        <taxon>Vibrionaceae</taxon>
        <taxon>Photobacterium</taxon>
    </lineage>
</organism>
<sequence>MCYYKRICQLKKFRIAVALTMFLSLSANANDVGFRKIDNVSKDGLSMAVLYPTSSEPKAVAFGPFKLNVAIAGAIKDGSYPLAILSHGSGSSSLSYKDIALSLVKNGFIVVMPSHLQNNYLDNSSEGKVENYVNRPKHISASIDKALSIPSLSSHIDTQRIAVLGHSIGGYSALVVSGGVASTKELIDLCKNVPTLSDPYCAPVLGNLLTQNVIVNSKDARISAQVLMAPVGAPFLAKNSFENVNIPTLLLVSEKDEELTEKYNFNVIKNGLQNTGLLTYKIIPNAGHYSFLTAYPDFLKAELGVIAQDPDGFNRVEFQKNIGNEIATYLNKVM</sequence>
<dbReference type="PIRSF" id="PIRSF031982">
    <property type="entry name" value="UCP031982_abhydr"/>
    <property type="match status" value="1"/>
</dbReference>
<dbReference type="PANTHER" id="PTHR10272:SF0">
    <property type="entry name" value="PLATELET-ACTIVATING FACTOR ACETYLHYDROLASE"/>
    <property type="match status" value="1"/>
</dbReference>
<dbReference type="InterPro" id="IPR017395">
    <property type="entry name" value="Chlorophyllase-like"/>
</dbReference>
<dbReference type="SUPFAM" id="SSF53474">
    <property type="entry name" value="alpha/beta-Hydrolases"/>
    <property type="match status" value="1"/>
</dbReference>
<dbReference type="OrthoDB" id="192696at2"/>
<feature type="signal peptide" evidence="4">
    <location>
        <begin position="1"/>
        <end position="29"/>
    </location>
</feature>
<dbReference type="Proteomes" id="UP000240254">
    <property type="component" value="Unassembled WGS sequence"/>
</dbReference>
<dbReference type="InterPro" id="IPR016986">
    <property type="entry name" value="UCP031982_abhydr"/>
</dbReference>
<evidence type="ECO:0000256" key="2">
    <source>
        <dbReference type="ARBA" id="ARBA00022963"/>
    </source>
</evidence>